<comment type="caution">
    <text evidence="2">The sequence shown here is derived from an EMBL/GenBank/DDBJ whole genome shotgun (WGS) entry which is preliminary data.</text>
</comment>
<name>A0A9D1JY59_9BACT</name>
<evidence type="ECO:0000256" key="1">
    <source>
        <dbReference type="SAM" id="SignalP"/>
    </source>
</evidence>
<accession>A0A9D1JY59</accession>
<sequence length="154" mass="17698">MFKKIIMLLLPLFVFVPSAFADEVQDVQAFFNSFVNASNTYATNIPNYYVKNAKIVRVVYKPDGTKQAVVIPFDRYLQELKKGAALARTVRYKNRYENQKVTKVGNDYKLSAIRIPRNDKSGLPAYFIITKTQNGWKIKEESMGTNVQKFLEAK</sequence>
<feature type="chain" id="PRO_5038715250" description="DUF3828 domain-containing protein" evidence="1">
    <location>
        <begin position="22"/>
        <end position="154"/>
    </location>
</feature>
<keyword evidence="1" id="KW-0732">Signal</keyword>
<feature type="signal peptide" evidence="1">
    <location>
        <begin position="1"/>
        <end position="21"/>
    </location>
</feature>
<gene>
    <name evidence="2" type="ORF">IAA86_05100</name>
</gene>
<evidence type="ECO:0000313" key="2">
    <source>
        <dbReference type="EMBL" id="HIS74377.1"/>
    </source>
</evidence>
<evidence type="ECO:0000313" key="3">
    <source>
        <dbReference type="Proteomes" id="UP000886865"/>
    </source>
</evidence>
<organism evidence="2 3">
    <name type="scientific">Candidatus Galligastranaerophilus intestinavium</name>
    <dbReference type="NCBI Taxonomy" id="2840836"/>
    <lineage>
        <taxon>Bacteria</taxon>
        <taxon>Candidatus Galligastranaerophilus</taxon>
    </lineage>
</organism>
<dbReference type="AlphaFoldDB" id="A0A9D1JY59"/>
<reference evidence="2" key="1">
    <citation type="submission" date="2020-10" db="EMBL/GenBank/DDBJ databases">
        <authorList>
            <person name="Gilroy R."/>
        </authorList>
    </citation>
    <scope>NUCLEOTIDE SEQUENCE</scope>
    <source>
        <strain evidence="2">CHK152-2871</strain>
    </source>
</reference>
<dbReference type="EMBL" id="DVJQ01000043">
    <property type="protein sequence ID" value="HIS74377.1"/>
    <property type="molecule type" value="Genomic_DNA"/>
</dbReference>
<evidence type="ECO:0008006" key="4">
    <source>
        <dbReference type="Google" id="ProtNLM"/>
    </source>
</evidence>
<proteinExistence type="predicted"/>
<protein>
    <recommendedName>
        <fullName evidence="4">DUF3828 domain-containing protein</fullName>
    </recommendedName>
</protein>
<dbReference type="Proteomes" id="UP000886865">
    <property type="component" value="Unassembled WGS sequence"/>
</dbReference>
<reference evidence="2" key="2">
    <citation type="journal article" date="2021" name="PeerJ">
        <title>Extensive microbial diversity within the chicken gut microbiome revealed by metagenomics and culture.</title>
        <authorList>
            <person name="Gilroy R."/>
            <person name="Ravi A."/>
            <person name="Getino M."/>
            <person name="Pursley I."/>
            <person name="Horton D.L."/>
            <person name="Alikhan N.F."/>
            <person name="Baker D."/>
            <person name="Gharbi K."/>
            <person name="Hall N."/>
            <person name="Watson M."/>
            <person name="Adriaenssens E.M."/>
            <person name="Foster-Nyarko E."/>
            <person name="Jarju S."/>
            <person name="Secka A."/>
            <person name="Antonio M."/>
            <person name="Oren A."/>
            <person name="Chaudhuri R.R."/>
            <person name="La Ragione R."/>
            <person name="Hildebrand F."/>
            <person name="Pallen M.J."/>
        </authorList>
    </citation>
    <scope>NUCLEOTIDE SEQUENCE</scope>
    <source>
        <strain evidence="2">CHK152-2871</strain>
    </source>
</reference>